<dbReference type="Proteomes" id="UP001177260">
    <property type="component" value="Unassembled WGS sequence"/>
</dbReference>
<sequence length="181" mass="20355">MCPDARDCLQKLVVPAYWQVMDKANLGINYVGEVWEKPRHDVTCQHGWNECAANKLLVCADELSNTAGDTLGFVNCVLSDYQRVSEAGLIQECAKEHNLNYESLKKCADTDGLELLTSSVDHSVAVGANFSCTILVDGKEWCKRDDYKWSCDEEHYTVSSLVKKIKELAVERHYGEDTDEL</sequence>
<comment type="caution">
    <text evidence="1">The sequence shown here is derived from an EMBL/GenBank/DDBJ whole genome shotgun (WGS) entry which is preliminary data.</text>
</comment>
<dbReference type="EMBL" id="JAOPJF010000013">
    <property type="protein sequence ID" value="KAK1147070.1"/>
    <property type="molecule type" value="Genomic_DNA"/>
</dbReference>
<name>A0ACC3B8W2_9EURO</name>
<keyword evidence="2" id="KW-1185">Reference proteome</keyword>
<evidence type="ECO:0000313" key="2">
    <source>
        <dbReference type="Proteomes" id="UP001177260"/>
    </source>
</evidence>
<reference evidence="1 2" key="1">
    <citation type="journal article" date="2023" name="ACS Omega">
        <title>Identification of the Neoaspergillic Acid Biosynthesis Gene Cluster by Establishing an In Vitro CRISPR-Ribonucleoprotein Genetic System in Aspergillus melleus.</title>
        <authorList>
            <person name="Yuan B."/>
            <person name="Grau M.F."/>
            <person name="Murata R.M."/>
            <person name="Torok T."/>
            <person name="Venkateswaran K."/>
            <person name="Stajich J.E."/>
            <person name="Wang C.C.C."/>
        </authorList>
    </citation>
    <scope>NUCLEOTIDE SEQUENCE [LARGE SCALE GENOMIC DNA]</scope>
    <source>
        <strain evidence="1 2">IMV 1140</strain>
    </source>
</reference>
<accession>A0ACC3B8W2</accession>
<evidence type="ECO:0000313" key="1">
    <source>
        <dbReference type="EMBL" id="KAK1147070.1"/>
    </source>
</evidence>
<protein>
    <submittedName>
        <fullName evidence="1">Uncharacterized protein</fullName>
    </submittedName>
</protein>
<gene>
    <name evidence="1" type="ORF">N8T08_001809</name>
</gene>
<organism evidence="1 2">
    <name type="scientific">Aspergillus melleus</name>
    <dbReference type="NCBI Taxonomy" id="138277"/>
    <lineage>
        <taxon>Eukaryota</taxon>
        <taxon>Fungi</taxon>
        <taxon>Dikarya</taxon>
        <taxon>Ascomycota</taxon>
        <taxon>Pezizomycotina</taxon>
        <taxon>Eurotiomycetes</taxon>
        <taxon>Eurotiomycetidae</taxon>
        <taxon>Eurotiales</taxon>
        <taxon>Aspergillaceae</taxon>
        <taxon>Aspergillus</taxon>
        <taxon>Aspergillus subgen. Circumdati</taxon>
    </lineage>
</organism>
<proteinExistence type="predicted"/>